<sequence length="398" mass="44155">MTVIIVSDLVGICIIGLLFSYCYSRICFFKRRKHEDAYGSENRGKGKRKECPCFRSDDSGPLSENAEHYDLVPLDGQVAFDLDELLKASAFVLGKSGIGILYKVVLEDGQTLAVRRLGEGGLQRFKEFQTEVEAIGKVKHRNIVNLRAYYWSVEEKLLIYEFVPNCNLATAIHGKPGLTFNPLPWDARLKIMRGVARGLAYIHDYSPKKYVHGNLRPSNILLRPDLEPVISDFGLARLATITGATITSGSPTTVSGRTAATFETAQSMEPGHVLSSSGSFGSSYLAPEAPQAMKPSQKWDVYSFGLILLEMLTGRPPVVQAGGSEMELVRWIELCVEERRPVSDVLDASLAAREEEGREGEMMGVLKIAMACVQVGPERRPMMRHVCDALERVRMSYD</sequence>
<evidence type="ECO:0000259" key="2">
    <source>
        <dbReference type="PROSITE" id="PS50011"/>
    </source>
</evidence>
<organism evidence="3 4">
    <name type="scientific">Striga hermonthica</name>
    <name type="common">Purple witchweed</name>
    <name type="synonym">Buchnera hermonthica</name>
    <dbReference type="NCBI Taxonomy" id="68872"/>
    <lineage>
        <taxon>Eukaryota</taxon>
        <taxon>Viridiplantae</taxon>
        <taxon>Streptophyta</taxon>
        <taxon>Embryophyta</taxon>
        <taxon>Tracheophyta</taxon>
        <taxon>Spermatophyta</taxon>
        <taxon>Magnoliopsida</taxon>
        <taxon>eudicotyledons</taxon>
        <taxon>Gunneridae</taxon>
        <taxon>Pentapetalae</taxon>
        <taxon>asterids</taxon>
        <taxon>lamiids</taxon>
        <taxon>Lamiales</taxon>
        <taxon>Orobanchaceae</taxon>
        <taxon>Buchnereae</taxon>
        <taxon>Striga</taxon>
    </lineage>
</organism>
<dbReference type="PANTHER" id="PTHR48007:SF83">
    <property type="entry name" value="PROTEIN KINASE DOMAIN-CONTAINING PROTEIN"/>
    <property type="match status" value="1"/>
</dbReference>
<keyword evidence="1" id="KW-1133">Transmembrane helix</keyword>
<dbReference type="InterPro" id="IPR000719">
    <property type="entry name" value="Prot_kinase_dom"/>
</dbReference>
<keyword evidence="1" id="KW-0812">Transmembrane</keyword>
<name>A0A9N7NL69_STRHE</name>
<reference evidence="3" key="1">
    <citation type="submission" date="2019-12" db="EMBL/GenBank/DDBJ databases">
        <authorList>
            <person name="Scholes J."/>
        </authorList>
    </citation>
    <scope>NUCLEOTIDE SEQUENCE</scope>
</reference>
<dbReference type="AlphaFoldDB" id="A0A9N7NL69"/>
<proteinExistence type="predicted"/>
<keyword evidence="3" id="KW-0808">Transferase</keyword>
<keyword evidence="1" id="KW-0472">Membrane</keyword>
<dbReference type="GO" id="GO:0004672">
    <property type="term" value="F:protein kinase activity"/>
    <property type="evidence" value="ECO:0007669"/>
    <property type="project" value="InterPro"/>
</dbReference>
<dbReference type="Pfam" id="PF00069">
    <property type="entry name" value="Pkinase"/>
    <property type="match status" value="1"/>
</dbReference>
<keyword evidence="4" id="KW-1185">Reference proteome</keyword>
<dbReference type="GO" id="GO:0005524">
    <property type="term" value="F:ATP binding"/>
    <property type="evidence" value="ECO:0007669"/>
    <property type="project" value="InterPro"/>
</dbReference>
<dbReference type="OrthoDB" id="4062651at2759"/>
<evidence type="ECO:0000313" key="4">
    <source>
        <dbReference type="Proteomes" id="UP001153555"/>
    </source>
</evidence>
<keyword evidence="3" id="KW-0418">Kinase</keyword>
<dbReference type="Proteomes" id="UP001153555">
    <property type="component" value="Unassembled WGS sequence"/>
</dbReference>
<feature type="transmembrane region" description="Helical" evidence="1">
    <location>
        <begin position="6"/>
        <end position="24"/>
    </location>
</feature>
<dbReference type="PANTHER" id="PTHR48007">
    <property type="entry name" value="LEUCINE-RICH REPEAT RECEPTOR-LIKE PROTEIN KINASE PXC1"/>
    <property type="match status" value="1"/>
</dbReference>
<dbReference type="Gene3D" id="1.10.510.10">
    <property type="entry name" value="Transferase(Phosphotransferase) domain 1"/>
    <property type="match status" value="1"/>
</dbReference>
<dbReference type="InterPro" id="IPR011009">
    <property type="entry name" value="Kinase-like_dom_sf"/>
</dbReference>
<dbReference type="Gene3D" id="3.30.200.20">
    <property type="entry name" value="Phosphorylase Kinase, domain 1"/>
    <property type="match status" value="1"/>
</dbReference>
<accession>A0A9N7NL69</accession>
<dbReference type="SUPFAM" id="SSF56112">
    <property type="entry name" value="Protein kinase-like (PK-like)"/>
    <property type="match status" value="1"/>
</dbReference>
<dbReference type="InterPro" id="IPR046959">
    <property type="entry name" value="PRK1-6/SRF4-like"/>
</dbReference>
<dbReference type="PROSITE" id="PS50011">
    <property type="entry name" value="PROTEIN_KINASE_DOM"/>
    <property type="match status" value="1"/>
</dbReference>
<protein>
    <submittedName>
        <fullName evidence="3">Leucine-rich repeat protein kinase family protein</fullName>
    </submittedName>
</protein>
<gene>
    <name evidence="3" type="ORF">SHERM_28262</name>
</gene>
<dbReference type="EMBL" id="CACSLK010027837">
    <property type="protein sequence ID" value="CAA0832988.1"/>
    <property type="molecule type" value="Genomic_DNA"/>
</dbReference>
<feature type="domain" description="Protein kinase" evidence="2">
    <location>
        <begin position="87"/>
        <end position="393"/>
    </location>
</feature>
<evidence type="ECO:0000256" key="1">
    <source>
        <dbReference type="SAM" id="Phobius"/>
    </source>
</evidence>
<comment type="caution">
    <text evidence="3">The sequence shown here is derived from an EMBL/GenBank/DDBJ whole genome shotgun (WGS) entry which is preliminary data.</text>
</comment>
<evidence type="ECO:0000313" key="3">
    <source>
        <dbReference type="EMBL" id="CAA0832988.1"/>
    </source>
</evidence>